<feature type="transmembrane region" description="Helical" evidence="1">
    <location>
        <begin position="26"/>
        <end position="48"/>
    </location>
</feature>
<name>A0A564VYA9_BIFLI</name>
<feature type="transmembrane region" description="Helical" evidence="1">
    <location>
        <begin position="55"/>
        <end position="78"/>
    </location>
</feature>
<protein>
    <submittedName>
        <fullName evidence="2">Uncharacterized protein</fullName>
    </submittedName>
</protein>
<evidence type="ECO:0000313" key="3">
    <source>
        <dbReference type="Proteomes" id="UP000345266"/>
    </source>
</evidence>
<dbReference type="RefSeq" id="WP_144098602.1">
    <property type="nucleotide sequence ID" value="NZ_CABHND010000001.1"/>
</dbReference>
<accession>A0A564VYA9</accession>
<proteinExistence type="predicted"/>
<dbReference type="Proteomes" id="UP000345266">
    <property type="component" value="Unassembled WGS sequence"/>
</dbReference>
<keyword evidence="1" id="KW-1133">Transmembrane helix</keyword>
<keyword evidence="1" id="KW-0812">Transmembrane</keyword>
<reference evidence="2 3" key="1">
    <citation type="submission" date="2019-07" db="EMBL/GenBank/DDBJ databases">
        <authorList>
            <person name="Hibberd C M."/>
            <person name="Gehrig L. J."/>
            <person name="Chang H.-W."/>
            <person name="Venkatesh S."/>
        </authorList>
    </citation>
    <scope>NUCLEOTIDE SEQUENCE [LARGE SCALE GENOMIC DNA]</scope>
    <source>
        <strain evidence="2">Bifidobacterium_longum_subsp_infantis_JG_Bg463</strain>
    </source>
</reference>
<dbReference type="AlphaFoldDB" id="A0A564VYA9"/>
<evidence type="ECO:0000313" key="2">
    <source>
        <dbReference type="EMBL" id="VUX36803.1"/>
    </source>
</evidence>
<organism evidence="2 3">
    <name type="scientific">Bifidobacterium longum subsp. infantis</name>
    <dbReference type="NCBI Taxonomy" id="1682"/>
    <lineage>
        <taxon>Bacteria</taxon>
        <taxon>Bacillati</taxon>
        <taxon>Actinomycetota</taxon>
        <taxon>Actinomycetes</taxon>
        <taxon>Bifidobacteriales</taxon>
        <taxon>Bifidobacteriaceae</taxon>
        <taxon>Bifidobacterium</taxon>
    </lineage>
</organism>
<dbReference type="EMBL" id="CABHNT010000046">
    <property type="protein sequence ID" value="VUX36803.1"/>
    <property type="molecule type" value="Genomic_DNA"/>
</dbReference>
<evidence type="ECO:0000256" key="1">
    <source>
        <dbReference type="SAM" id="Phobius"/>
    </source>
</evidence>
<sequence>MEWADLGEELAPTRAGSSDEGLSSVFAHQIAVFAAFLVFGFVICLLSLDMASGNAWNAALIDALFVATGATAVVWVAASCRPVREWVGYVGEMQSGEQRALQRQADNVFEKWRDGTVPARAGLMVERALTPIESAWIHERFELQRGCARQQIQDGVLLRQRLATIDAAEQSDRCEFPGLRLFHDPKTCVVTAVVTPPPSMDVDQVVEAVPALAQLWNMSADEPVVRDRAVLIRLHSQAKEEWAR</sequence>
<gene>
    <name evidence="2" type="ORF">BLJG463_02017</name>
</gene>
<keyword evidence="1" id="KW-0472">Membrane</keyword>